<dbReference type="SUPFAM" id="SSF81383">
    <property type="entry name" value="F-box domain"/>
    <property type="match status" value="2"/>
</dbReference>
<dbReference type="Gene3D" id="1.20.1280.50">
    <property type="match status" value="1"/>
</dbReference>
<protein>
    <submittedName>
        <fullName evidence="1">Uncharacterized protein</fullName>
    </submittedName>
</protein>
<dbReference type="CDD" id="cd22157">
    <property type="entry name" value="F-box_AtFBW1-like"/>
    <property type="match status" value="1"/>
</dbReference>
<dbReference type="InterPro" id="IPR013187">
    <property type="entry name" value="F-box-assoc_dom_typ3"/>
</dbReference>
<dbReference type="InterPro" id="IPR001810">
    <property type="entry name" value="F-box_dom"/>
</dbReference>
<dbReference type="InterPro" id="IPR050796">
    <property type="entry name" value="SCF_F-box_component"/>
</dbReference>
<accession>M8B3Z1</accession>
<organism evidence="1">
    <name type="scientific">Aegilops tauschii</name>
    <name type="common">Tausch's goatgrass</name>
    <name type="synonym">Aegilops squarrosa</name>
    <dbReference type="NCBI Taxonomy" id="37682"/>
    <lineage>
        <taxon>Eukaryota</taxon>
        <taxon>Viridiplantae</taxon>
        <taxon>Streptophyta</taxon>
        <taxon>Embryophyta</taxon>
        <taxon>Tracheophyta</taxon>
        <taxon>Spermatophyta</taxon>
        <taxon>Magnoliopsida</taxon>
        <taxon>Liliopsida</taxon>
        <taxon>Poales</taxon>
        <taxon>Poaceae</taxon>
        <taxon>BOP clade</taxon>
        <taxon>Pooideae</taxon>
        <taxon>Triticodae</taxon>
        <taxon>Triticeae</taxon>
        <taxon>Triticinae</taxon>
        <taxon>Aegilops</taxon>
    </lineage>
</organism>
<dbReference type="PANTHER" id="PTHR31672">
    <property type="entry name" value="BNACNNG10540D PROTEIN"/>
    <property type="match status" value="1"/>
</dbReference>
<dbReference type="SMART" id="SM00256">
    <property type="entry name" value="FBOX"/>
    <property type="match status" value="2"/>
</dbReference>
<reference evidence="1" key="1">
    <citation type="submission" date="2015-06" db="UniProtKB">
        <authorList>
            <consortium name="EnsemblPlants"/>
        </authorList>
    </citation>
    <scope>IDENTIFICATION</scope>
</reference>
<dbReference type="InterPro" id="IPR036047">
    <property type="entry name" value="F-box-like_dom_sf"/>
</dbReference>
<dbReference type="Pfam" id="PF00646">
    <property type="entry name" value="F-box"/>
    <property type="match status" value="2"/>
</dbReference>
<dbReference type="ExpressionAtlas" id="M8B3Z1">
    <property type="expression patterns" value="baseline"/>
</dbReference>
<sequence length="857" mass="95173">MAICREKTTAASGLPDEMMTELFLRLPVRSLLRFRAVCRSWAATLSSEEFCALHMAKADADSVPRLLFVAPTTGYDSTAVYSCSTSGVDTLFAIDELRGGFGGPMASQCRGLTLLYDAVAPAYYVLNAATKAITRLPPCPDVLQSSAGLCFDYRTKEYKAVRLFTHSCYDEQLGRWSLRAKCEIYTLGGSRWRLAAGGVPSSFNRATQAALANAALDELTPVLANGSLHWLLLPLFQDTCPGVSIMSFSVTEESLGWIRSPPFVTSRGAHLVELDGHLCMARDLGAGGSAWMLEIWKRQDSTSGAWSLHHLIDLSSGDVLQPLAVRVLGSVGNGRSGQKKIIIRTCLHKVHACDAMSGTLETILSTGDDTHAAGCYKTEPGPLRMNLFKESLAPVKRTNAETALSSPVGKAFKEILLRLPAKSVIQFKAVCTRWCRWVEGESFMRSYFVHKNMDRRPKLMLVGNKGTQESGFQFIPLKKWLSDTTTGQGACLQAKVVCSKPCHGLNLLSTAEKDYVYNPCTGYYITMYYPHPHIDNPWKMPNDYGCRVQDSAFSVGNKNIGLGFNPRIQEHVAVIILYQHKDFISRRYRLTCSLWECGTGSREGLGPPPLPPNDMPPAYVDGGLYWMSDPSLCPTNKQALVSFDIATEEFDVIPCPSHISEWCNEKRRHGFVVELHGMLCVVLADPMADELEIWIWKRGYDQWDKAYTICLKEWPDYSLLSNIVVPMSIDPRDGKILLSTGRKVGLYDPADRKLERLCALGEMPVAGNNSKRQLPGGSRELCLSKRSRLDHNISQRRAPPEEYYLLPSLNECSSKRSIIKDLNARCSTTTAPLFPMLYEESLISYPRAGKTRLLDSL</sequence>
<evidence type="ECO:0000313" key="1">
    <source>
        <dbReference type="EnsemblPlants" id="EMT11467"/>
    </source>
</evidence>
<dbReference type="Pfam" id="PF08268">
    <property type="entry name" value="FBA_3"/>
    <property type="match status" value="1"/>
</dbReference>
<name>M8B3Z1_AEGTA</name>
<dbReference type="AlphaFoldDB" id="M8B3Z1"/>
<dbReference type="PANTHER" id="PTHR31672:SF2">
    <property type="entry name" value="F-BOX DOMAIN-CONTAINING PROTEIN"/>
    <property type="match status" value="1"/>
</dbReference>
<dbReference type="PROSITE" id="PS50181">
    <property type="entry name" value="FBOX"/>
    <property type="match status" value="1"/>
</dbReference>
<dbReference type="EnsemblPlants" id="EMT11467">
    <property type="protein sequence ID" value="EMT11467"/>
    <property type="gene ID" value="F775_14917"/>
</dbReference>
<proteinExistence type="predicted"/>